<dbReference type="Gene3D" id="2.60.120.260">
    <property type="entry name" value="Galactose-binding domain-like"/>
    <property type="match status" value="1"/>
</dbReference>
<name>A0ABX0QLK0_9BACT</name>
<dbReference type="NCBIfam" id="TIGR04131">
    <property type="entry name" value="Bac_Flav_CTERM"/>
    <property type="match status" value="1"/>
</dbReference>
<accession>A0ABX0QLK0</accession>
<dbReference type="RefSeq" id="WP_166692900.1">
    <property type="nucleotide sequence ID" value="NZ_WAEL01000006.1"/>
</dbReference>
<organism evidence="1 2">
    <name type="scientific">Fibrivirga algicola</name>
    <dbReference type="NCBI Taxonomy" id="2950420"/>
    <lineage>
        <taxon>Bacteria</taxon>
        <taxon>Pseudomonadati</taxon>
        <taxon>Bacteroidota</taxon>
        <taxon>Cytophagia</taxon>
        <taxon>Cytophagales</taxon>
        <taxon>Spirosomataceae</taxon>
        <taxon>Fibrivirga</taxon>
    </lineage>
</organism>
<comment type="caution">
    <text evidence="1">The sequence shown here is derived from an EMBL/GenBank/DDBJ whole genome shotgun (WGS) entry which is preliminary data.</text>
</comment>
<dbReference type="EMBL" id="WAEL01000006">
    <property type="protein sequence ID" value="NID12030.1"/>
    <property type="molecule type" value="Genomic_DNA"/>
</dbReference>
<proteinExistence type="predicted"/>
<sequence>MVQSARLCWQVGCWILLAYGRVNAQELIPNGGFEKYQNCPRKDNLLEEAVPWYNPNQATPDFYNQCFPTNQIEVPPRTGRGLARLFLDQGWAEYLATPLEKPLEAGTCYYFEMYVSSRNPNQYIAGTIGAHFANQPLTSTIKSLLIAKPQVLDTQVKTISGSFKWDKISGTFEAKGGERYMTIGSFNTLPPMLGFYYVFIDDISLVPINLDLGKDTTLCGRQSTHLLNAGTPGATDYRWHDGSTAATYLVTKPGKYWVTVTTPCKVLSDTITVDYALNFTLGNDTTLCNAQTLLLNGPANAPNYRWQDGSGRSSFQVTQNGTYTLQISQAGCVAADTIRVAFIKPPQLELGADKALCGADVYTIQPVFAEGTFAWQDAFAESKRTVSRSGVYRATVTNACATARDSVVIDYTECGCVIYTPDLFTPNADGMNDIFQPFACGDITIKTLAVFNRWGELIFRTETAPFQWDGFTKGVLTPGGVYAWQIDYELNQAEKILQKQKQGRLIVAY</sequence>
<keyword evidence="2" id="KW-1185">Reference proteome</keyword>
<protein>
    <submittedName>
        <fullName evidence="1">Gliding motility-associated C-terminal domain-containing protein</fullName>
    </submittedName>
</protein>
<dbReference type="Proteomes" id="UP000606008">
    <property type="component" value="Unassembled WGS sequence"/>
</dbReference>
<evidence type="ECO:0000313" key="2">
    <source>
        <dbReference type="Proteomes" id="UP000606008"/>
    </source>
</evidence>
<dbReference type="InterPro" id="IPR026341">
    <property type="entry name" value="T9SS_type_B"/>
</dbReference>
<reference evidence="1" key="1">
    <citation type="submission" date="2024-05" db="EMBL/GenBank/DDBJ databases">
        <authorList>
            <person name="Jung D.-H."/>
        </authorList>
    </citation>
    <scope>NUCLEOTIDE SEQUENCE</scope>
    <source>
        <strain evidence="1">JA-25</strain>
    </source>
</reference>
<evidence type="ECO:0000313" key="1">
    <source>
        <dbReference type="EMBL" id="NID12030.1"/>
    </source>
</evidence>
<gene>
    <name evidence="1" type="ORF">F7231_17795</name>
</gene>
<dbReference type="Pfam" id="PF13585">
    <property type="entry name" value="CHU_C"/>
    <property type="match status" value="1"/>
</dbReference>